<protein>
    <recommendedName>
        <fullName evidence="2">histidine kinase</fullName>
        <ecNumber evidence="2">2.7.13.3</ecNumber>
    </recommendedName>
</protein>
<dbReference type="FunFam" id="3.30.565.10:FF:000016">
    <property type="entry name" value="Chemotaxis protein CheA, putative"/>
    <property type="match status" value="1"/>
</dbReference>
<reference evidence="12" key="1">
    <citation type="submission" date="2018-06" db="EMBL/GenBank/DDBJ databases">
        <authorList>
            <person name="Zhirakovskaya E."/>
        </authorList>
    </citation>
    <scope>NUCLEOTIDE SEQUENCE</scope>
</reference>
<dbReference type="InterPro" id="IPR036097">
    <property type="entry name" value="HisK_dim/P_sf"/>
</dbReference>
<keyword evidence="8 12" id="KW-0418">Kinase</keyword>
<dbReference type="Gene3D" id="1.20.120.160">
    <property type="entry name" value="HPT domain"/>
    <property type="match status" value="1"/>
</dbReference>
<dbReference type="SUPFAM" id="SSF47226">
    <property type="entry name" value="Histidine-containing phosphotransfer domain, HPT domain"/>
    <property type="match status" value="1"/>
</dbReference>
<evidence type="ECO:0000256" key="5">
    <source>
        <dbReference type="ARBA" id="ARBA00022617"/>
    </source>
</evidence>
<dbReference type="CDD" id="cd00088">
    <property type="entry name" value="HPT"/>
    <property type="match status" value="1"/>
</dbReference>
<evidence type="ECO:0000256" key="6">
    <source>
        <dbReference type="ARBA" id="ARBA00022679"/>
    </source>
</evidence>
<keyword evidence="6" id="KW-0808">Transferase</keyword>
<proteinExistence type="predicted"/>
<name>A0A3B0RQP0_9ZZZZ</name>
<dbReference type="PROSITE" id="PS50894">
    <property type="entry name" value="HPT"/>
    <property type="match status" value="1"/>
</dbReference>
<dbReference type="Pfam" id="PF02895">
    <property type="entry name" value="H-kinase_dim"/>
    <property type="match status" value="1"/>
</dbReference>
<dbReference type="InterPro" id="IPR004358">
    <property type="entry name" value="Sig_transdc_His_kin-like_C"/>
</dbReference>
<evidence type="ECO:0000256" key="3">
    <source>
        <dbReference type="ARBA" id="ARBA00022448"/>
    </source>
</evidence>
<keyword evidence="4" id="KW-0597">Phosphoprotein</keyword>
<dbReference type="SMART" id="SM01231">
    <property type="entry name" value="H-kinase_dim"/>
    <property type="match status" value="1"/>
</dbReference>
<dbReference type="AlphaFoldDB" id="A0A3B0RQP0"/>
<dbReference type="InterPro" id="IPR009050">
    <property type="entry name" value="Globin-like_sf"/>
</dbReference>
<dbReference type="Gene3D" id="1.10.490.10">
    <property type="entry name" value="Globins"/>
    <property type="match status" value="1"/>
</dbReference>
<accession>A0A3B0RQP0</accession>
<organism evidence="12">
    <name type="scientific">hydrothermal vent metagenome</name>
    <dbReference type="NCBI Taxonomy" id="652676"/>
    <lineage>
        <taxon>unclassified sequences</taxon>
        <taxon>metagenomes</taxon>
        <taxon>ecological metagenomes</taxon>
    </lineage>
</organism>
<dbReference type="GO" id="GO:0046872">
    <property type="term" value="F:metal ion binding"/>
    <property type="evidence" value="ECO:0007669"/>
    <property type="project" value="UniProtKB-KW"/>
</dbReference>
<dbReference type="PANTHER" id="PTHR43395">
    <property type="entry name" value="SENSOR HISTIDINE KINASE CHEA"/>
    <property type="match status" value="1"/>
</dbReference>
<dbReference type="InterPro" id="IPR001486">
    <property type="entry name" value="Hemoglobin_trunc"/>
</dbReference>
<evidence type="ECO:0000259" key="11">
    <source>
        <dbReference type="PROSITE" id="PS50894"/>
    </source>
</evidence>
<dbReference type="InterPro" id="IPR037006">
    <property type="entry name" value="CheA-like_homodim_sf"/>
</dbReference>
<dbReference type="Gene3D" id="1.10.287.560">
    <property type="entry name" value="Histidine kinase CheA-like, homodimeric domain"/>
    <property type="match status" value="1"/>
</dbReference>
<evidence type="ECO:0000256" key="4">
    <source>
        <dbReference type="ARBA" id="ARBA00022553"/>
    </source>
</evidence>
<feature type="domain" description="HPt" evidence="11">
    <location>
        <begin position="1"/>
        <end position="101"/>
    </location>
</feature>
<evidence type="ECO:0000256" key="10">
    <source>
        <dbReference type="SAM" id="MobiDB-lite"/>
    </source>
</evidence>
<evidence type="ECO:0000313" key="12">
    <source>
        <dbReference type="EMBL" id="VAV90886.1"/>
    </source>
</evidence>
<dbReference type="Pfam" id="PF01152">
    <property type="entry name" value="Bac_globin"/>
    <property type="match status" value="1"/>
</dbReference>
<dbReference type="PANTHER" id="PTHR43395:SF1">
    <property type="entry name" value="CHEMOTAXIS PROTEIN CHEA"/>
    <property type="match status" value="1"/>
</dbReference>
<keyword evidence="5" id="KW-0349">Heme</keyword>
<dbReference type="InterPro" id="IPR008207">
    <property type="entry name" value="Sig_transdc_His_kin_Hpt_dom"/>
</dbReference>
<keyword evidence="9" id="KW-0408">Iron</keyword>
<dbReference type="EMBL" id="UOEJ01000014">
    <property type="protein sequence ID" value="VAV90886.1"/>
    <property type="molecule type" value="Genomic_DNA"/>
</dbReference>
<dbReference type="InterPro" id="IPR004105">
    <property type="entry name" value="CheA-like_dim"/>
</dbReference>
<dbReference type="Pfam" id="PF02518">
    <property type="entry name" value="HATPase_c"/>
    <property type="match status" value="1"/>
</dbReference>
<evidence type="ECO:0000256" key="2">
    <source>
        <dbReference type="ARBA" id="ARBA00012438"/>
    </source>
</evidence>
<evidence type="ECO:0000256" key="8">
    <source>
        <dbReference type="ARBA" id="ARBA00022777"/>
    </source>
</evidence>
<gene>
    <name evidence="12" type="ORF">MNBD_ALPHA01-616</name>
</gene>
<evidence type="ECO:0000256" key="1">
    <source>
        <dbReference type="ARBA" id="ARBA00000085"/>
    </source>
</evidence>
<dbReference type="GO" id="GO:0020037">
    <property type="term" value="F:heme binding"/>
    <property type="evidence" value="ECO:0007669"/>
    <property type="project" value="InterPro"/>
</dbReference>
<sequence>MDDLLNEFLTETMESIDVVDVELVTLEQDPTNKPILDNIFRLVHTIKGTCGFLGLPRLETVAHAGENVLGKYRDGELVVTSDSVTLILAALDRIKEILAALEATQEEPEGDDSDIITQLNHVAAGGEVKVAAPAEETIEEDIILPEITQSQNNLPGQVSLEELEAAFAAAPGPDDEDDDEDDEEIVAEADTEDLLSRIGGGEAVKVIIHLFHNRILADASVKCLMDGVNTRDSKEKMSSFFTACLAGKEEAGPSVSAAFAPFISHAITADQNETVAKLLCSVLEEVDLSPLDADAVMEKYSDVAVHILDEAGKNTRAQAKKSEQEKTAAKGKSGEASIANQSIRVNVQVLEDLMTMVSELVLTRNQLMQLLRNSNDSEFSIPLQRLSQCTTELQEGVMKTRMQPVGNAWAKLPRIIRDLQLELGKKIDLQMLGADTELDRQVLEMIKDPLTHMVRNSADHGIEMPADRLAAGKKEMGTVRLNAFHEGGHIIIEITDDGAGLPVEKLKAKALKNELATQEELDEMSDNQIQKFIFHPGFSTAEVVTAVSGRGVGM</sequence>
<dbReference type="InterPro" id="IPR012292">
    <property type="entry name" value="Globin/Proto"/>
</dbReference>
<dbReference type="InterPro" id="IPR036890">
    <property type="entry name" value="HATPase_C_sf"/>
</dbReference>
<dbReference type="GO" id="GO:0000155">
    <property type="term" value="F:phosphorelay sensor kinase activity"/>
    <property type="evidence" value="ECO:0007669"/>
    <property type="project" value="InterPro"/>
</dbReference>
<dbReference type="PRINTS" id="PR00344">
    <property type="entry name" value="BCTRLSENSOR"/>
</dbReference>
<dbReference type="GO" id="GO:0006935">
    <property type="term" value="P:chemotaxis"/>
    <property type="evidence" value="ECO:0007669"/>
    <property type="project" value="InterPro"/>
</dbReference>
<dbReference type="Pfam" id="PF01627">
    <property type="entry name" value="Hpt"/>
    <property type="match status" value="1"/>
</dbReference>
<feature type="region of interest" description="Disordered" evidence="10">
    <location>
        <begin position="316"/>
        <end position="335"/>
    </location>
</feature>
<dbReference type="InterPro" id="IPR003594">
    <property type="entry name" value="HATPase_dom"/>
</dbReference>
<dbReference type="SUPFAM" id="SSF55874">
    <property type="entry name" value="ATPase domain of HSP90 chaperone/DNA topoisomerase II/histidine kinase"/>
    <property type="match status" value="1"/>
</dbReference>
<dbReference type="InterPro" id="IPR036641">
    <property type="entry name" value="HPT_dom_sf"/>
</dbReference>
<comment type="catalytic activity">
    <reaction evidence="1">
        <text>ATP + protein L-histidine = ADP + protein N-phospho-L-histidine.</text>
        <dbReference type="EC" id="2.7.13.3"/>
    </reaction>
</comment>
<keyword evidence="3" id="KW-0813">Transport</keyword>
<evidence type="ECO:0000256" key="9">
    <source>
        <dbReference type="ARBA" id="ARBA00023004"/>
    </source>
</evidence>
<keyword evidence="7" id="KW-0479">Metal-binding</keyword>
<dbReference type="GO" id="GO:0005737">
    <property type="term" value="C:cytoplasm"/>
    <property type="evidence" value="ECO:0007669"/>
    <property type="project" value="InterPro"/>
</dbReference>
<dbReference type="Gene3D" id="3.30.565.10">
    <property type="entry name" value="Histidine kinase-like ATPase, C-terminal domain"/>
    <property type="match status" value="1"/>
</dbReference>
<evidence type="ECO:0000256" key="7">
    <source>
        <dbReference type="ARBA" id="ARBA00022723"/>
    </source>
</evidence>
<dbReference type="EC" id="2.7.13.3" evidence="2"/>
<feature type="non-terminal residue" evidence="12">
    <location>
        <position position="554"/>
    </location>
</feature>
<dbReference type="SMART" id="SM00073">
    <property type="entry name" value="HPT"/>
    <property type="match status" value="1"/>
</dbReference>
<dbReference type="SUPFAM" id="SSF47384">
    <property type="entry name" value="Homodimeric domain of signal transducing histidine kinase"/>
    <property type="match status" value="1"/>
</dbReference>
<dbReference type="InterPro" id="IPR051315">
    <property type="entry name" value="Bact_Chemotaxis_CheA"/>
</dbReference>
<dbReference type="GO" id="GO:0019825">
    <property type="term" value="F:oxygen binding"/>
    <property type="evidence" value="ECO:0007669"/>
    <property type="project" value="InterPro"/>
</dbReference>
<dbReference type="SUPFAM" id="SSF46458">
    <property type="entry name" value="Globin-like"/>
    <property type="match status" value="1"/>
</dbReference>